<dbReference type="Pfam" id="PF00226">
    <property type="entry name" value="DnaJ"/>
    <property type="match status" value="1"/>
</dbReference>
<evidence type="ECO:0000313" key="3">
    <source>
        <dbReference type="EMBL" id="KAG8096825.1"/>
    </source>
</evidence>
<keyword evidence="4" id="KW-1185">Reference proteome</keyword>
<evidence type="ECO:0000313" key="4">
    <source>
        <dbReference type="Proteomes" id="UP000729402"/>
    </source>
</evidence>
<dbReference type="SMART" id="SM00271">
    <property type="entry name" value="DnaJ"/>
    <property type="match status" value="1"/>
</dbReference>
<accession>A0A8J5WVJ6</accession>
<sequence>MISPRPALSSSSFLAFRPAAPPTHPSPPRSPRLHAPPPLSASFSPSASASACVAATPDHVSASFYDVLGLHAGASAREIKDAYRRLARAVHPDASAHPSADDFIRVHAAYSTLSDPDKRADYDRLLLLAAGRRHRATALGRSPSFPAYRRRTWETDQCW</sequence>
<feature type="region of interest" description="Disordered" evidence="1">
    <location>
        <begin position="1"/>
        <end position="43"/>
    </location>
</feature>
<gene>
    <name evidence="3" type="ORF">GUJ93_ZPchr0013g34865</name>
</gene>
<name>A0A8J5WVJ6_ZIZPA</name>
<dbReference type="PANTHER" id="PTHR44240:SF33">
    <property type="entry name" value="OS03G0244950 PROTEIN"/>
    <property type="match status" value="1"/>
</dbReference>
<protein>
    <recommendedName>
        <fullName evidence="2">J domain-containing protein</fullName>
    </recommendedName>
</protein>
<dbReference type="OrthoDB" id="445556at2759"/>
<feature type="compositionally biased region" description="Pro residues" evidence="1">
    <location>
        <begin position="19"/>
        <end position="39"/>
    </location>
</feature>
<evidence type="ECO:0000256" key="1">
    <source>
        <dbReference type="SAM" id="MobiDB-lite"/>
    </source>
</evidence>
<evidence type="ECO:0000259" key="2">
    <source>
        <dbReference type="PROSITE" id="PS50076"/>
    </source>
</evidence>
<dbReference type="CDD" id="cd06257">
    <property type="entry name" value="DnaJ"/>
    <property type="match status" value="1"/>
</dbReference>
<dbReference type="AlphaFoldDB" id="A0A8J5WVJ6"/>
<dbReference type="InterPro" id="IPR052276">
    <property type="entry name" value="Diphthamide-biosynth_chaperone"/>
</dbReference>
<feature type="domain" description="J" evidence="2">
    <location>
        <begin position="63"/>
        <end position="126"/>
    </location>
</feature>
<dbReference type="PROSITE" id="PS00636">
    <property type="entry name" value="DNAJ_1"/>
    <property type="match status" value="1"/>
</dbReference>
<proteinExistence type="predicted"/>
<dbReference type="InterPro" id="IPR001623">
    <property type="entry name" value="DnaJ_domain"/>
</dbReference>
<comment type="caution">
    <text evidence="3">The sequence shown here is derived from an EMBL/GenBank/DDBJ whole genome shotgun (WGS) entry which is preliminary data.</text>
</comment>
<dbReference type="Proteomes" id="UP000729402">
    <property type="component" value="Unassembled WGS sequence"/>
</dbReference>
<reference evidence="3" key="2">
    <citation type="submission" date="2021-02" db="EMBL/GenBank/DDBJ databases">
        <authorList>
            <person name="Kimball J.A."/>
            <person name="Haas M.W."/>
            <person name="Macchietto M."/>
            <person name="Kono T."/>
            <person name="Duquette J."/>
            <person name="Shao M."/>
        </authorList>
    </citation>
    <scope>NUCLEOTIDE SEQUENCE</scope>
    <source>
        <tissue evidence="3">Fresh leaf tissue</tissue>
    </source>
</reference>
<reference evidence="3" key="1">
    <citation type="journal article" date="2021" name="bioRxiv">
        <title>Whole Genome Assembly and Annotation of Northern Wild Rice, Zizania palustris L., Supports a Whole Genome Duplication in the Zizania Genus.</title>
        <authorList>
            <person name="Haas M."/>
            <person name="Kono T."/>
            <person name="Macchietto M."/>
            <person name="Millas R."/>
            <person name="McGilp L."/>
            <person name="Shao M."/>
            <person name="Duquette J."/>
            <person name="Hirsch C.N."/>
            <person name="Kimball J."/>
        </authorList>
    </citation>
    <scope>NUCLEOTIDE SEQUENCE</scope>
    <source>
        <tissue evidence="3">Fresh leaf tissue</tissue>
    </source>
</reference>
<dbReference type="PROSITE" id="PS50076">
    <property type="entry name" value="DNAJ_2"/>
    <property type="match status" value="1"/>
</dbReference>
<dbReference type="InterPro" id="IPR018253">
    <property type="entry name" value="DnaJ_domain_CS"/>
</dbReference>
<organism evidence="3 4">
    <name type="scientific">Zizania palustris</name>
    <name type="common">Northern wild rice</name>
    <dbReference type="NCBI Taxonomy" id="103762"/>
    <lineage>
        <taxon>Eukaryota</taxon>
        <taxon>Viridiplantae</taxon>
        <taxon>Streptophyta</taxon>
        <taxon>Embryophyta</taxon>
        <taxon>Tracheophyta</taxon>
        <taxon>Spermatophyta</taxon>
        <taxon>Magnoliopsida</taxon>
        <taxon>Liliopsida</taxon>
        <taxon>Poales</taxon>
        <taxon>Poaceae</taxon>
        <taxon>BOP clade</taxon>
        <taxon>Oryzoideae</taxon>
        <taxon>Oryzeae</taxon>
        <taxon>Zizaniinae</taxon>
        <taxon>Zizania</taxon>
    </lineage>
</organism>
<dbReference type="EMBL" id="JAAALK010000079">
    <property type="protein sequence ID" value="KAG8096825.1"/>
    <property type="molecule type" value="Genomic_DNA"/>
</dbReference>
<dbReference type="PANTHER" id="PTHR44240">
    <property type="entry name" value="DNAJ DOMAIN (PROKARYOTIC HEAT SHOCK PROTEIN)-RELATED"/>
    <property type="match status" value="1"/>
</dbReference>